<keyword evidence="3" id="KW-1185">Reference proteome</keyword>
<reference evidence="2 3" key="1">
    <citation type="submission" date="2021-01" db="EMBL/GenBank/DDBJ databases">
        <title>Sequencing the genomes of 1000 actinobacteria strains.</title>
        <authorList>
            <person name="Klenk H.-P."/>
        </authorList>
    </citation>
    <scope>NUCLEOTIDE SEQUENCE [LARGE SCALE GENOMIC DNA]</scope>
    <source>
        <strain evidence="2 3">DSM 18662</strain>
    </source>
</reference>
<organism evidence="2 3">
    <name type="scientific">Microlunatus panaciterrae</name>
    <dbReference type="NCBI Taxonomy" id="400768"/>
    <lineage>
        <taxon>Bacteria</taxon>
        <taxon>Bacillati</taxon>
        <taxon>Actinomycetota</taxon>
        <taxon>Actinomycetes</taxon>
        <taxon>Propionibacteriales</taxon>
        <taxon>Propionibacteriaceae</taxon>
        <taxon>Microlunatus</taxon>
    </lineage>
</organism>
<comment type="caution">
    <text evidence="2">The sequence shown here is derived from an EMBL/GenBank/DDBJ whole genome shotgun (WGS) entry which is preliminary data.</text>
</comment>
<feature type="transmembrane region" description="Helical" evidence="1">
    <location>
        <begin position="58"/>
        <end position="80"/>
    </location>
</feature>
<evidence type="ECO:0000313" key="3">
    <source>
        <dbReference type="Proteomes" id="UP000704762"/>
    </source>
</evidence>
<gene>
    <name evidence="2" type="ORF">JOE57_002090</name>
</gene>
<dbReference type="RefSeq" id="WP_204917737.1">
    <property type="nucleotide sequence ID" value="NZ_BAAAQP010000001.1"/>
</dbReference>
<sequence>MPERLSPSQLRERALPIAIFLTGLPIGLVVFGVAGHWLAEPVALTTLPAYQPGSDPTVHRLLGLTTSIVPFTLLCLLIAVSVRARSPLSRRLSAGSSTVLTLALASNALWLLPGHGSNAARSVARFGSAYLRVQAFQMGMGAGLLGIFTALALFGGGVLVQDRSARARGSRRPTDRGFQVGFVLAMLLGWILALLLVLLR</sequence>
<protein>
    <recommendedName>
        <fullName evidence="4">DUF998 domain-containing protein</fullName>
    </recommendedName>
</protein>
<evidence type="ECO:0000256" key="1">
    <source>
        <dbReference type="SAM" id="Phobius"/>
    </source>
</evidence>
<feature type="transmembrane region" description="Helical" evidence="1">
    <location>
        <begin position="135"/>
        <end position="160"/>
    </location>
</feature>
<keyword evidence="1" id="KW-0472">Membrane</keyword>
<proteinExistence type="predicted"/>
<evidence type="ECO:0008006" key="4">
    <source>
        <dbReference type="Google" id="ProtNLM"/>
    </source>
</evidence>
<keyword evidence="1" id="KW-0812">Transmembrane</keyword>
<keyword evidence="1" id="KW-1133">Transmembrane helix</keyword>
<dbReference type="EMBL" id="JAFBCF010000001">
    <property type="protein sequence ID" value="MBM7799169.1"/>
    <property type="molecule type" value="Genomic_DNA"/>
</dbReference>
<feature type="transmembrane region" description="Helical" evidence="1">
    <location>
        <begin position="180"/>
        <end position="199"/>
    </location>
</feature>
<dbReference type="Proteomes" id="UP000704762">
    <property type="component" value="Unassembled WGS sequence"/>
</dbReference>
<evidence type="ECO:0000313" key="2">
    <source>
        <dbReference type="EMBL" id="MBM7799169.1"/>
    </source>
</evidence>
<feature type="transmembrane region" description="Helical" evidence="1">
    <location>
        <begin position="92"/>
        <end position="112"/>
    </location>
</feature>
<name>A0ABS2RJH7_9ACTN</name>
<accession>A0ABS2RJH7</accession>
<feature type="transmembrane region" description="Helical" evidence="1">
    <location>
        <begin position="14"/>
        <end position="38"/>
    </location>
</feature>